<organism evidence="2 3">
    <name type="scientific">Streptomonospora salina</name>
    <dbReference type="NCBI Taxonomy" id="104205"/>
    <lineage>
        <taxon>Bacteria</taxon>
        <taxon>Bacillati</taxon>
        <taxon>Actinomycetota</taxon>
        <taxon>Actinomycetes</taxon>
        <taxon>Streptosporangiales</taxon>
        <taxon>Nocardiopsidaceae</taxon>
        <taxon>Streptomonospora</taxon>
    </lineage>
</organism>
<sequence length="193" mass="19788">MIVGLILACEALFWIFAAGGLAARYVLRRSRLSSALLVSVPLVDLVLLAVIAVHLALGGTADSSHGLGALYLGFTVAYGSSVVGWLDVRFAHRFAGGPPPTRPPKRGIPAVRREAAAWLRCVAACAVGAGVLGALILLVGDPERTAALQQTFPPLGIVLAIHTVASVWIAAEALLRPGSGAEDGDAVAGGGRR</sequence>
<gene>
    <name evidence="2" type="ORF">HNR25_004959</name>
</gene>
<reference evidence="2 3" key="1">
    <citation type="submission" date="2020-08" db="EMBL/GenBank/DDBJ databases">
        <title>Sequencing the genomes of 1000 actinobacteria strains.</title>
        <authorList>
            <person name="Klenk H.-P."/>
        </authorList>
    </citation>
    <scope>NUCLEOTIDE SEQUENCE [LARGE SCALE GENOMIC DNA]</scope>
    <source>
        <strain evidence="2 3">DSM 44593</strain>
    </source>
</reference>
<evidence type="ECO:0000313" key="2">
    <source>
        <dbReference type="EMBL" id="MBB6001130.1"/>
    </source>
</evidence>
<proteinExistence type="predicted"/>
<feature type="transmembrane region" description="Helical" evidence="1">
    <location>
        <begin position="117"/>
        <end position="140"/>
    </location>
</feature>
<evidence type="ECO:0000313" key="3">
    <source>
        <dbReference type="Proteomes" id="UP000578077"/>
    </source>
</evidence>
<keyword evidence="1" id="KW-0472">Membrane</keyword>
<dbReference type="AlphaFoldDB" id="A0A841ELF0"/>
<name>A0A841ELF0_9ACTN</name>
<accession>A0A841ELF0</accession>
<comment type="caution">
    <text evidence="2">The sequence shown here is derived from an EMBL/GenBank/DDBJ whole genome shotgun (WGS) entry which is preliminary data.</text>
</comment>
<dbReference type="Proteomes" id="UP000578077">
    <property type="component" value="Unassembled WGS sequence"/>
</dbReference>
<evidence type="ECO:0000256" key="1">
    <source>
        <dbReference type="SAM" id="Phobius"/>
    </source>
</evidence>
<keyword evidence="1" id="KW-1133">Transmembrane helix</keyword>
<feature type="transmembrane region" description="Helical" evidence="1">
    <location>
        <begin position="32"/>
        <end position="57"/>
    </location>
</feature>
<feature type="transmembrane region" description="Helical" evidence="1">
    <location>
        <begin position="69"/>
        <end position="86"/>
    </location>
</feature>
<dbReference type="EMBL" id="JACHLY010000002">
    <property type="protein sequence ID" value="MBB6001130.1"/>
    <property type="molecule type" value="Genomic_DNA"/>
</dbReference>
<protein>
    <submittedName>
        <fullName evidence="2">Uncharacterized protein</fullName>
    </submittedName>
</protein>
<dbReference type="RefSeq" id="WP_184640187.1">
    <property type="nucleotide sequence ID" value="NZ_BAABKT010000018.1"/>
</dbReference>
<keyword evidence="3" id="KW-1185">Reference proteome</keyword>
<keyword evidence="1" id="KW-0812">Transmembrane</keyword>
<feature type="transmembrane region" description="Helical" evidence="1">
    <location>
        <begin position="152"/>
        <end position="171"/>
    </location>
</feature>